<dbReference type="EMBL" id="JAHLJV010000004">
    <property type="protein sequence ID" value="KAK1598603.1"/>
    <property type="molecule type" value="Genomic_DNA"/>
</dbReference>
<keyword evidence="2" id="KW-1185">Reference proteome</keyword>
<dbReference type="AlphaFoldDB" id="A0AAD8QC62"/>
<evidence type="ECO:0000313" key="1">
    <source>
        <dbReference type="EMBL" id="KAK1598603.1"/>
    </source>
</evidence>
<name>A0AAD8QC62_9PEZI</name>
<protein>
    <submittedName>
        <fullName evidence="1">Uncharacterized protein</fullName>
    </submittedName>
</protein>
<organism evidence="1 2">
    <name type="scientific">Colletotrichum navitas</name>
    <dbReference type="NCBI Taxonomy" id="681940"/>
    <lineage>
        <taxon>Eukaryota</taxon>
        <taxon>Fungi</taxon>
        <taxon>Dikarya</taxon>
        <taxon>Ascomycota</taxon>
        <taxon>Pezizomycotina</taxon>
        <taxon>Sordariomycetes</taxon>
        <taxon>Hypocreomycetidae</taxon>
        <taxon>Glomerellales</taxon>
        <taxon>Glomerellaceae</taxon>
        <taxon>Colletotrichum</taxon>
        <taxon>Colletotrichum graminicola species complex</taxon>
    </lineage>
</organism>
<sequence length="187" mass="20647">MVSTLDTDTPSSHRSPAACCACWFPPAMQSSCCCPPSRIRLSAFVLLRRKSRQHRGGRGTARGQAVSPKSYGRYAFEAFSCVQGTSWEGNQSTGTRVLLSMLSSIHDSGTSQHGPAFISPRIMPSSMVSDHCSDYHMRSKLVACLLAVYLQRYPPSLPRVVCDQERVSPTQRKQPQPPPLFVLDICR</sequence>
<gene>
    <name evidence="1" type="ORF">LY79DRAFT_249494</name>
</gene>
<proteinExistence type="predicted"/>
<dbReference type="GeneID" id="85436080"/>
<dbReference type="RefSeq" id="XP_060419280.1">
    <property type="nucleotide sequence ID" value="XM_060551840.1"/>
</dbReference>
<accession>A0AAD8QC62</accession>
<evidence type="ECO:0000313" key="2">
    <source>
        <dbReference type="Proteomes" id="UP001230504"/>
    </source>
</evidence>
<reference evidence="1" key="1">
    <citation type="submission" date="2021-06" db="EMBL/GenBank/DDBJ databases">
        <title>Comparative genomics, transcriptomics and evolutionary studies reveal genomic signatures of adaptation to plant cell wall in hemibiotrophic fungi.</title>
        <authorList>
            <consortium name="DOE Joint Genome Institute"/>
            <person name="Baroncelli R."/>
            <person name="Diaz J.F."/>
            <person name="Benocci T."/>
            <person name="Peng M."/>
            <person name="Battaglia E."/>
            <person name="Haridas S."/>
            <person name="Andreopoulos W."/>
            <person name="Labutti K."/>
            <person name="Pangilinan J."/>
            <person name="Floch G.L."/>
            <person name="Makela M.R."/>
            <person name="Henrissat B."/>
            <person name="Grigoriev I.V."/>
            <person name="Crouch J.A."/>
            <person name="De Vries R.P."/>
            <person name="Sukno S.A."/>
            <person name="Thon M.R."/>
        </authorList>
    </citation>
    <scope>NUCLEOTIDE SEQUENCE</scope>
    <source>
        <strain evidence="1">CBS 125086</strain>
    </source>
</reference>
<dbReference type="Proteomes" id="UP001230504">
    <property type="component" value="Unassembled WGS sequence"/>
</dbReference>
<comment type="caution">
    <text evidence="1">The sequence shown here is derived from an EMBL/GenBank/DDBJ whole genome shotgun (WGS) entry which is preliminary data.</text>
</comment>